<proteinExistence type="predicted"/>
<organism evidence="1 2">
    <name type="scientific">Desulforhabdus amnigena</name>
    <dbReference type="NCBI Taxonomy" id="40218"/>
    <lineage>
        <taxon>Bacteria</taxon>
        <taxon>Pseudomonadati</taxon>
        <taxon>Thermodesulfobacteriota</taxon>
        <taxon>Syntrophobacteria</taxon>
        <taxon>Syntrophobacterales</taxon>
        <taxon>Syntrophobacteraceae</taxon>
        <taxon>Desulforhabdus</taxon>
    </lineage>
</organism>
<accession>A0A9W6D268</accession>
<name>A0A9W6D268_9BACT</name>
<protein>
    <submittedName>
        <fullName evidence="1">Uncharacterized protein</fullName>
    </submittedName>
</protein>
<keyword evidence="2" id="KW-1185">Reference proteome</keyword>
<comment type="caution">
    <text evidence="1">The sequence shown here is derived from an EMBL/GenBank/DDBJ whole genome shotgun (WGS) entry which is preliminary data.</text>
</comment>
<dbReference type="Proteomes" id="UP001144372">
    <property type="component" value="Unassembled WGS sequence"/>
</dbReference>
<evidence type="ECO:0000313" key="1">
    <source>
        <dbReference type="EMBL" id="GLI32862.1"/>
    </source>
</evidence>
<gene>
    <name evidence="1" type="ORF">DAMNIGENAA_02950</name>
</gene>
<reference evidence="1" key="1">
    <citation type="submission" date="2022-12" db="EMBL/GenBank/DDBJ databases">
        <title>Reference genome sequencing for broad-spectrum identification of bacterial and archaeal isolates by mass spectrometry.</title>
        <authorList>
            <person name="Sekiguchi Y."/>
            <person name="Tourlousse D.M."/>
        </authorList>
    </citation>
    <scope>NUCLEOTIDE SEQUENCE</scope>
    <source>
        <strain evidence="1">ASRB1</strain>
    </source>
</reference>
<dbReference type="AlphaFoldDB" id="A0A9W6D268"/>
<dbReference type="EMBL" id="BSDR01000001">
    <property type="protein sequence ID" value="GLI32862.1"/>
    <property type="molecule type" value="Genomic_DNA"/>
</dbReference>
<sequence length="136" mass="15532">MEMPEVIEEDLPYDVVVTFEAQGEPEIKNACFQWLTETTAVKSPSLYCYASEVQDNAPIGSSCSRWLAEGRYSRSSPIFCAKIVSVDRGIPSRFIVKIQSQNIELHYNKLECYAEYLQNGELKQTNRVGTRIRVEQ</sequence>
<evidence type="ECO:0000313" key="2">
    <source>
        <dbReference type="Proteomes" id="UP001144372"/>
    </source>
</evidence>